<dbReference type="Gene3D" id="1.10.10.10">
    <property type="entry name" value="Winged helix-like DNA-binding domain superfamily/Winged helix DNA-binding domain"/>
    <property type="match status" value="1"/>
</dbReference>
<proteinExistence type="inferred from homology"/>
<protein>
    <submittedName>
        <fullName evidence="7">Transcriptional regulator LsrR</fullName>
    </submittedName>
</protein>
<dbReference type="GO" id="GO:0006355">
    <property type="term" value="P:regulation of DNA-templated transcription"/>
    <property type="evidence" value="ECO:0007669"/>
    <property type="project" value="InterPro"/>
</dbReference>
<dbReference type="Proteomes" id="UP000297714">
    <property type="component" value="Unassembled WGS sequence"/>
</dbReference>
<dbReference type="EMBL" id="SRMQ01000004">
    <property type="protein sequence ID" value="TGJ76676.1"/>
    <property type="molecule type" value="Genomic_DNA"/>
</dbReference>
<dbReference type="InterPro" id="IPR051054">
    <property type="entry name" value="SorC_transcr_regulators"/>
</dbReference>
<gene>
    <name evidence="7" type="primary">lsrR</name>
    <name evidence="7" type="ORF">CAGA_12190</name>
</gene>
<keyword evidence="8" id="KW-1185">Reference proteome</keyword>
<dbReference type="GO" id="GO:0003677">
    <property type="term" value="F:DNA binding"/>
    <property type="evidence" value="ECO:0007669"/>
    <property type="project" value="UniProtKB-KW"/>
</dbReference>
<dbReference type="InterPro" id="IPR037171">
    <property type="entry name" value="NagB/RpiA_transferase-like"/>
</dbReference>
<dbReference type="AlphaFoldDB" id="A0A4Z0YG83"/>
<keyword evidence="3" id="KW-0238">DNA-binding</keyword>
<keyword evidence="4" id="KW-0804">Transcription</keyword>
<accession>A0A4Z0YG83</accession>
<comment type="similarity">
    <text evidence="1">Belongs to the SorC transcriptional regulatory family.</text>
</comment>
<comment type="caution">
    <text evidence="7">The sequence shown here is derived from an EMBL/GenBank/DDBJ whole genome shotgun (WGS) entry which is preliminary data.</text>
</comment>
<feature type="domain" description="Sugar-binding" evidence="5">
    <location>
        <begin position="56"/>
        <end position="309"/>
    </location>
</feature>
<evidence type="ECO:0000256" key="3">
    <source>
        <dbReference type="ARBA" id="ARBA00023125"/>
    </source>
</evidence>
<evidence type="ECO:0000256" key="2">
    <source>
        <dbReference type="ARBA" id="ARBA00023015"/>
    </source>
</evidence>
<dbReference type="GO" id="GO:0030246">
    <property type="term" value="F:carbohydrate binding"/>
    <property type="evidence" value="ECO:0007669"/>
    <property type="project" value="InterPro"/>
</dbReference>
<dbReference type="InterPro" id="IPR036388">
    <property type="entry name" value="WH-like_DNA-bd_sf"/>
</dbReference>
<dbReference type="Gene3D" id="3.40.50.1360">
    <property type="match status" value="1"/>
</dbReference>
<evidence type="ECO:0000313" key="7">
    <source>
        <dbReference type="EMBL" id="TGJ76676.1"/>
    </source>
</evidence>
<evidence type="ECO:0000259" key="6">
    <source>
        <dbReference type="Pfam" id="PF13545"/>
    </source>
</evidence>
<dbReference type="OrthoDB" id="58802at2"/>
<name>A0A4Z0YG83_9FIRM</name>
<dbReference type="SUPFAM" id="SSF100950">
    <property type="entry name" value="NagB/RpiA/CoA transferase-like"/>
    <property type="match status" value="1"/>
</dbReference>
<dbReference type="PANTHER" id="PTHR34294:SF1">
    <property type="entry name" value="TRANSCRIPTIONAL REGULATOR LSRR"/>
    <property type="match status" value="1"/>
</dbReference>
<evidence type="ECO:0000313" key="8">
    <source>
        <dbReference type="Proteomes" id="UP000297714"/>
    </source>
</evidence>
<dbReference type="RefSeq" id="WP_135658922.1">
    <property type="nucleotide sequence ID" value="NZ_JAJUFJ010000011.1"/>
</dbReference>
<dbReference type="PANTHER" id="PTHR34294">
    <property type="entry name" value="TRANSCRIPTIONAL REGULATOR-RELATED"/>
    <property type="match status" value="1"/>
</dbReference>
<organism evidence="7 8">
    <name type="scientific">Caproiciproducens galactitolivorans</name>
    <dbReference type="NCBI Taxonomy" id="642589"/>
    <lineage>
        <taxon>Bacteria</taxon>
        <taxon>Bacillati</taxon>
        <taxon>Bacillota</taxon>
        <taxon>Clostridia</taxon>
        <taxon>Eubacteriales</taxon>
        <taxon>Acutalibacteraceae</taxon>
        <taxon>Caproiciproducens</taxon>
    </lineage>
</organism>
<dbReference type="InterPro" id="IPR012318">
    <property type="entry name" value="HTH_CRP"/>
</dbReference>
<feature type="domain" description="HTH crp-type" evidence="6">
    <location>
        <begin position="18"/>
        <end position="51"/>
    </location>
</feature>
<dbReference type="Pfam" id="PF13545">
    <property type="entry name" value="HTH_Crp_2"/>
    <property type="match status" value="1"/>
</dbReference>
<evidence type="ECO:0000259" key="5">
    <source>
        <dbReference type="Pfam" id="PF04198"/>
    </source>
</evidence>
<evidence type="ECO:0000256" key="4">
    <source>
        <dbReference type="ARBA" id="ARBA00023163"/>
    </source>
</evidence>
<dbReference type="SUPFAM" id="SSF46785">
    <property type="entry name" value="Winged helix' DNA-binding domain"/>
    <property type="match status" value="1"/>
</dbReference>
<dbReference type="Pfam" id="PF04198">
    <property type="entry name" value="Sugar-bind"/>
    <property type="match status" value="1"/>
</dbReference>
<sequence length="314" mass="34304">MDKKMDLLVRVSELYYEQDLNQSAIADILGTSRPTVSRLLDEAKESGVVEVIVHSPIRKNAALSHSLRVNLGLREAVVVSGNYDYERGLSRCCEAANQLFSTIMENNTTVGITWGSALKILCDLIETKDYYNVNVVQMVGCLATGNPKLDGLELALRISKKLGGTYSNIYAPIYVESEVVYSYLVAEPQISATLKKAMHTDIILTGIGSLDSNSTLRKAGYLTERDRLELIEKGAVGQLLAHPIDRYGNEIPLNGRFAISAPLEAMRAAHWSIGISAAEFKAEAVLAAVRGGYINTLVVDEKLAKKVLELAQAE</sequence>
<keyword evidence="2" id="KW-0805">Transcription regulation</keyword>
<evidence type="ECO:0000256" key="1">
    <source>
        <dbReference type="ARBA" id="ARBA00010466"/>
    </source>
</evidence>
<dbReference type="InterPro" id="IPR007324">
    <property type="entry name" value="Sugar-bd_dom_put"/>
</dbReference>
<dbReference type="InterPro" id="IPR036390">
    <property type="entry name" value="WH_DNA-bd_sf"/>
</dbReference>
<reference evidence="7 8" key="1">
    <citation type="submission" date="2019-04" db="EMBL/GenBank/DDBJ databases">
        <authorList>
            <person name="Poehlein A."/>
            <person name="Bengelsdorf F.R."/>
            <person name="Duerre P."/>
            <person name="Daniel R."/>
        </authorList>
    </citation>
    <scope>NUCLEOTIDE SEQUENCE [LARGE SCALE GENOMIC DNA]</scope>
    <source>
        <strain evidence="7 8">BS-1</strain>
    </source>
</reference>